<comment type="caution">
    <text evidence="1">The sequence shown here is derived from an EMBL/GenBank/DDBJ whole genome shotgun (WGS) entry which is preliminary data.</text>
</comment>
<organism evidence="1 2">
    <name type="scientific">Lichtheimia corymbifera JMRC:FSU:9682</name>
    <dbReference type="NCBI Taxonomy" id="1263082"/>
    <lineage>
        <taxon>Eukaryota</taxon>
        <taxon>Fungi</taxon>
        <taxon>Fungi incertae sedis</taxon>
        <taxon>Mucoromycota</taxon>
        <taxon>Mucoromycotina</taxon>
        <taxon>Mucoromycetes</taxon>
        <taxon>Mucorales</taxon>
        <taxon>Lichtheimiaceae</taxon>
        <taxon>Lichtheimia</taxon>
    </lineage>
</organism>
<dbReference type="OrthoDB" id="2252709at2759"/>
<dbReference type="Proteomes" id="UP000027586">
    <property type="component" value="Unassembled WGS sequence"/>
</dbReference>
<dbReference type="VEuPathDB" id="FungiDB:LCOR_04189.1"/>
<sequence>MHLGKLPKLSHLKISPGMRIPVTTAFDVQSILRHSPTIAYLSMNGCTESIALSNGQFTTHVPPSICSDLRLTLAQSSSCNNLQYLDVREYEITIIDLEHILLSCVRLKFLGVRNKGDKARSRAILDERCPNLQHLCYLPYNFHPVTLFCNDIDDRQPVSNTISLRALDIDVTDAGRFIDQNNLKHLSLLHCYGDLMPNDHPWDIFYQNRHSLNSIGLALGVAEVEAYISSRGSFQHLTSLHLYLSEVSLSTDIFNQLHDMAQQHPSLQSIALSIAPIPLENQIRMNDSAKVSSIARIPHLRRIDILSWRVHGLLLLQLFSSATVLQHIEVHMSPLQVTLPMFLALARLPLVTLVLSSEGSRLLGILDNDGLRYFVDYHAGPLAVMTVTGNFHVDTPTAETLKYARQKLGNRFRGLADNI</sequence>
<dbReference type="EMBL" id="CBTN010000014">
    <property type="protein sequence ID" value="CDH52746.1"/>
    <property type="molecule type" value="Genomic_DNA"/>
</dbReference>
<dbReference type="AlphaFoldDB" id="A0A068RUV7"/>
<protein>
    <recommendedName>
        <fullName evidence="3">F-box domain-containing protein</fullName>
    </recommendedName>
</protein>
<evidence type="ECO:0000313" key="2">
    <source>
        <dbReference type="Proteomes" id="UP000027586"/>
    </source>
</evidence>
<gene>
    <name evidence="1" type="ORF">LCOR_04189.1</name>
</gene>
<dbReference type="Gene3D" id="3.80.10.10">
    <property type="entry name" value="Ribonuclease Inhibitor"/>
    <property type="match status" value="2"/>
</dbReference>
<keyword evidence="2" id="KW-1185">Reference proteome</keyword>
<accession>A0A068RUV7</accession>
<evidence type="ECO:0008006" key="3">
    <source>
        <dbReference type="Google" id="ProtNLM"/>
    </source>
</evidence>
<dbReference type="InterPro" id="IPR032675">
    <property type="entry name" value="LRR_dom_sf"/>
</dbReference>
<evidence type="ECO:0000313" key="1">
    <source>
        <dbReference type="EMBL" id="CDH52746.1"/>
    </source>
</evidence>
<proteinExistence type="predicted"/>
<name>A0A068RUV7_9FUNG</name>
<reference evidence="1" key="1">
    <citation type="submission" date="2013-08" db="EMBL/GenBank/DDBJ databases">
        <title>Gene expansion shapes genome architecture in the human pathogen Lichtheimia corymbifera: an evolutionary genomics analysis in the ancient terrestrial Mucorales (Mucoromycotina).</title>
        <authorList>
            <person name="Schwartze V.U."/>
            <person name="Winter S."/>
            <person name="Shelest E."/>
            <person name="Marcet-Houben M."/>
            <person name="Horn F."/>
            <person name="Wehner S."/>
            <person name="Hoffmann K."/>
            <person name="Riege K."/>
            <person name="Sammeth M."/>
            <person name="Nowrousian M."/>
            <person name="Valiante V."/>
            <person name="Linde J."/>
            <person name="Jacobsen I.D."/>
            <person name="Marz M."/>
            <person name="Brakhage A.A."/>
            <person name="Gabaldon T."/>
            <person name="Bocker S."/>
            <person name="Voigt K."/>
        </authorList>
    </citation>
    <scope>NUCLEOTIDE SEQUENCE [LARGE SCALE GENOMIC DNA]</scope>
    <source>
        <strain evidence="1">FSU 9682</strain>
    </source>
</reference>
<dbReference type="SUPFAM" id="SSF52047">
    <property type="entry name" value="RNI-like"/>
    <property type="match status" value="1"/>
</dbReference>